<evidence type="ECO:0000256" key="1">
    <source>
        <dbReference type="ARBA" id="ARBA00006096"/>
    </source>
</evidence>
<proteinExistence type="inferred from homology"/>
<dbReference type="Pfam" id="PF02113">
    <property type="entry name" value="Peptidase_S13"/>
    <property type="match status" value="2"/>
</dbReference>
<keyword evidence="4" id="KW-0812">Transmembrane</keyword>
<evidence type="ECO:0000256" key="3">
    <source>
        <dbReference type="SAM" id="MobiDB-lite"/>
    </source>
</evidence>
<accession>A0ABP5ZG47</accession>
<dbReference type="InterPro" id="IPR000667">
    <property type="entry name" value="Peptidase_S13"/>
</dbReference>
<evidence type="ECO:0008006" key="7">
    <source>
        <dbReference type="Google" id="ProtNLM"/>
    </source>
</evidence>
<dbReference type="SUPFAM" id="SSF56601">
    <property type="entry name" value="beta-lactamase/transpeptidase-like"/>
    <property type="match status" value="1"/>
</dbReference>
<keyword evidence="2" id="KW-0378">Hydrolase</keyword>
<feature type="transmembrane region" description="Helical" evidence="4">
    <location>
        <begin position="14"/>
        <end position="34"/>
    </location>
</feature>
<keyword evidence="6" id="KW-1185">Reference proteome</keyword>
<comment type="similarity">
    <text evidence="1">Belongs to the peptidase S13 family.</text>
</comment>
<organism evidence="5 6">
    <name type="scientific">Terrabacter carboxydivorans</name>
    <dbReference type="NCBI Taxonomy" id="619730"/>
    <lineage>
        <taxon>Bacteria</taxon>
        <taxon>Bacillati</taxon>
        <taxon>Actinomycetota</taxon>
        <taxon>Actinomycetes</taxon>
        <taxon>Micrococcales</taxon>
        <taxon>Intrasporangiaceae</taxon>
        <taxon>Terrabacter</taxon>
    </lineage>
</organism>
<protein>
    <recommendedName>
        <fullName evidence="7">D-alanyl-D-alanine carboxypeptidase/D-alanyl-D-alanine-endopeptidase</fullName>
    </recommendedName>
</protein>
<dbReference type="Gene3D" id="3.40.710.10">
    <property type="entry name" value="DD-peptidase/beta-lactamase superfamily"/>
    <property type="match status" value="2"/>
</dbReference>
<dbReference type="PRINTS" id="PR00922">
    <property type="entry name" value="DADACBPTASE3"/>
</dbReference>
<dbReference type="RefSeq" id="WP_344256884.1">
    <property type="nucleotide sequence ID" value="NZ_BAAARE010000023.1"/>
</dbReference>
<dbReference type="Proteomes" id="UP001500730">
    <property type="component" value="Unassembled WGS sequence"/>
</dbReference>
<dbReference type="InterPro" id="IPR012338">
    <property type="entry name" value="Beta-lactam/transpept-like"/>
</dbReference>
<gene>
    <name evidence="5" type="ORF">GCM10009858_40400</name>
</gene>
<dbReference type="PANTHER" id="PTHR30023">
    <property type="entry name" value="D-ALANYL-D-ALANINE CARBOXYPEPTIDASE"/>
    <property type="match status" value="1"/>
</dbReference>
<evidence type="ECO:0000256" key="4">
    <source>
        <dbReference type="SAM" id="Phobius"/>
    </source>
</evidence>
<dbReference type="PANTHER" id="PTHR30023:SF0">
    <property type="entry name" value="PENICILLIN-SENSITIVE CARBOXYPEPTIDASE A"/>
    <property type="match status" value="1"/>
</dbReference>
<keyword evidence="4" id="KW-0472">Membrane</keyword>
<name>A0ABP5ZG47_9MICO</name>
<dbReference type="EMBL" id="BAAARE010000023">
    <property type="protein sequence ID" value="GAA2497982.1"/>
    <property type="molecule type" value="Genomic_DNA"/>
</dbReference>
<evidence type="ECO:0000313" key="5">
    <source>
        <dbReference type="EMBL" id="GAA2497982.1"/>
    </source>
</evidence>
<evidence type="ECO:0000313" key="6">
    <source>
        <dbReference type="Proteomes" id="UP001500730"/>
    </source>
</evidence>
<sequence length="536" mass="53674">MAPGSEPGRRAPRLTYGMAVVWSVVTILLGYAVLDVADAAPGVLTLRPLPPPAPTEYVGRRTLPVVPQPTLPTSVEAPLPSLAGETAAATPSGIERALASVVSLPALRDSALVVRDGQTGEVLLDQRGDELRIPASTTKLLSATAIGQTFAPDETLRTVVRQGDTPEQVVLVAGGDSLLAPGKGDPQAVAGRAGLGDLADQVASSLRTRGTRSVTLYVDETYANGPTTASTWGSTFRSSGITGAVAMLGLSSQRARGGAPGPADPVLAVRTAFVRLLEGRGVTVTVAPRGKAPGVPGSPMPTATTGSTATPSTDGTPSTDSTDSTGSGAAAPADAATPTATTSAPATGPGSILGSVQSAPVREQLALALTDSDNALTEILTRQAAYRSGAGTAFPAVGAWVVSQVAALGLDTTGVTLSDASGLSRENRVRASLLSDVLVLGYDGKHPVLRRALDGLPIGGLTGTLADRFTGADHAAAGRARAKTGTLTGANALAGSVVDDDGRLLVFVGMVAGVGTNDARAALDRLVAAIASCGCR</sequence>
<comment type="caution">
    <text evidence="5">The sequence shown here is derived from an EMBL/GenBank/DDBJ whole genome shotgun (WGS) entry which is preliminary data.</text>
</comment>
<evidence type="ECO:0000256" key="2">
    <source>
        <dbReference type="ARBA" id="ARBA00022801"/>
    </source>
</evidence>
<keyword evidence="4" id="KW-1133">Transmembrane helix</keyword>
<feature type="compositionally biased region" description="Low complexity" evidence="3">
    <location>
        <begin position="300"/>
        <end position="350"/>
    </location>
</feature>
<reference evidence="6" key="1">
    <citation type="journal article" date="2019" name="Int. J. Syst. Evol. Microbiol.">
        <title>The Global Catalogue of Microorganisms (GCM) 10K type strain sequencing project: providing services to taxonomists for standard genome sequencing and annotation.</title>
        <authorList>
            <consortium name="The Broad Institute Genomics Platform"/>
            <consortium name="The Broad Institute Genome Sequencing Center for Infectious Disease"/>
            <person name="Wu L."/>
            <person name="Ma J."/>
        </authorList>
    </citation>
    <scope>NUCLEOTIDE SEQUENCE [LARGE SCALE GENOMIC DNA]</scope>
    <source>
        <strain evidence="6">JCM 16259</strain>
    </source>
</reference>
<feature type="region of interest" description="Disordered" evidence="3">
    <location>
        <begin position="287"/>
        <end position="354"/>
    </location>
</feature>